<reference evidence="1" key="1">
    <citation type="submission" date="2020-05" db="EMBL/GenBank/DDBJ databases">
        <title>Phylogenomic resolution of chytrid fungi.</title>
        <authorList>
            <person name="Stajich J.E."/>
            <person name="Amses K."/>
            <person name="Simmons R."/>
            <person name="Seto K."/>
            <person name="Myers J."/>
            <person name="Bonds A."/>
            <person name="Quandt C.A."/>
            <person name="Barry K."/>
            <person name="Liu P."/>
            <person name="Grigoriev I."/>
            <person name="Longcore J.E."/>
            <person name="James T.Y."/>
        </authorList>
    </citation>
    <scope>NUCLEOTIDE SEQUENCE</scope>
    <source>
        <strain evidence="1">JEL0476</strain>
    </source>
</reference>
<protein>
    <submittedName>
        <fullName evidence="1">Uncharacterized protein</fullName>
    </submittedName>
</protein>
<dbReference type="AlphaFoldDB" id="A0AAD5TYS4"/>
<evidence type="ECO:0000313" key="1">
    <source>
        <dbReference type="EMBL" id="KAJ3209690.1"/>
    </source>
</evidence>
<keyword evidence="2" id="KW-1185">Reference proteome</keyword>
<dbReference type="InterPro" id="IPR019049">
    <property type="entry name" value="Nucleoporin_prot_Ndc1/Nup"/>
</dbReference>
<name>A0AAD5TYS4_9FUNG</name>
<comment type="caution">
    <text evidence="1">The sequence shown here is derived from an EMBL/GenBank/DDBJ whole genome shotgun (WGS) entry which is preliminary data.</text>
</comment>
<organism evidence="1 2">
    <name type="scientific">Clydaea vesicula</name>
    <dbReference type="NCBI Taxonomy" id="447962"/>
    <lineage>
        <taxon>Eukaryota</taxon>
        <taxon>Fungi</taxon>
        <taxon>Fungi incertae sedis</taxon>
        <taxon>Chytridiomycota</taxon>
        <taxon>Chytridiomycota incertae sedis</taxon>
        <taxon>Chytridiomycetes</taxon>
        <taxon>Lobulomycetales</taxon>
        <taxon>Lobulomycetaceae</taxon>
        <taxon>Clydaea</taxon>
    </lineage>
</organism>
<evidence type="ECO:0000313" key="2">
    <source>
        <dbReference type="Proteomes" id="UP001211065"/>
    </source>
</evidence>
<dbReference type="Proteomes" id="UP001211065">
    <property type="component" value="Unassembled WGS sequence"/>
</dbReference>
<dbReference type="EMBL" id="JADGJW010000927">
    <property type="protein sequence ID" value="KAJ3209690.1"/>
    <property type="molecule type" value="Genomic_DNA"/>
</dbReference>
<proteinExistence type="predicted"/>
<sequence>MNVIVEESVRLRMFNIEFFFKCLVGCSVNILCWEFQLFLFHTVFTKPLNLFAKSNQLEALIIGLSSGERQKNSKEEFLQYLAFFELWNISKFEYKKKQIIFDSATQKFNYWAGITEACLKVLSNLEEDLSLELKSSSEVKKVYNVTSNNEPFKVGFSNKDSNFSFTKQSNLTKRNVYSDTVVVTEIKPHNKIAEEKMENHKKDVLLKRVPILRNDLFKEKKNAGMDDVILSNKNQFLIKKKFLIFLQNFMGEKKFNYMFQNLLVYKVLNIFSRCQLQIWACQCKK</sequence>
<dbReference type="Pfam" id="PF09531">
    <property type="entry name" value="Ndc1_Nup"/>
    <property type="match status" value="1"/>
</dbReference>
<accession>A0AAD5TYS4</accession>
<gene>
    <name evidence="1" type="ORF">HK099_008443</name>
</gene>